<dbReference type="RefSeq" id="WP_275119702.1">
    <property type="nucleotide sequence ID" value="NZ_JAOTPO010000013.1"/>
</dbReference>
<evidence type="ECO:0000313" key="2">
    <source>
        <dbReference type="Proteomes" id="UP001148125"/>
    </source>
</evidence>
<gene>
    <name evidence="1" type="ORF">N7Z68_17160</name>
</gene>
<name>A0ABT5VKW2_9BACI</name>
<organism evidence="1 2">
    <name type="scientific">Alkalihalobacterium chitinilyticum</name>
    <dbReference type="NCBI Taxonomy" id="2980103"/>
    <lineage>
        <taxon>Bacteria</taxon>
        <taxon>Bacillati</taxon>
        <taxon>Bacillota</taxon>
        <taxon>Bacilli</taxon>
        <taxon>Bacillales</taxon>
        <taxon>Bacillaceae</taxon>
        <taxon>Alkalihalobacterium</taxon>
    </lineage>
</organism>
<accession>A0ABT5VKW2</accession>
<dbReference type="EMBL" id="JAOTPO010000013">
    <property type="protein sequence ID" value="MDE5415093.1"/>
    <property type="molecule type" value="Genomic_DNA"/>
</dbReference>
<evidence type="ECO:0000313" key="1">
    <source>
        <dbReference type="EMBL" id="MDE5415093.1"/>
    </source>
</evidence>
<keyword evidence="2" id="KW-1185">Reference proteome</keyword>
<comment type="caution">
    <text evidence="1">The sequence shown here is derived from an EMBL/GenBank/DDBJ whole genome shotgun (WGS) entry which is preliminary data.</text>
</comment>
<protein>
    <submittedName>
        <fullName evidence="1">Uncharacterized protein</fullName>
    </submittedName>
</protein>
<proteinExistence type="predicted"/>
<dbReference type="Proteomes" id="UP001148125">
    <property type="component" value="Unassembled WGS sequence"/>
</dbReference>
<reference evidence="1" key="1">
    <citation type="submission" date="2024-05" db="EMBL/GenBank/DDBJ databases">
        <title>Alkalihalobacillus sp. strain MEB203 novel alkaliphilic bacterium from Lonar Lake, India.</title>
        <authorList>
            <person name="Joshi A."/>
            <person name="Thite S."/>
            <person name="Mengade P."/>
        </authorList>
    </citation>
    <scope>NUCLEOTIDE SEQUENCE</scope>
    <source>
        <strain evidence="1">MEB 203</strain>
    </source>
</reference>
<sequence length="72" mass="8640">MYSFNFWQHPLYEQTKGKQAFIHEYLEKRKVMNNYPTNTYSYPQYTTYYPVRSVTNSPVPSYPSYPAFSSFG</sequence>